<dbReference type="AlphaFoldDB" id="A0A2U0HZG0"/>
<keyword evidence="1" id="KW-0802">TPR repeat</keyword>
<keyword evidence="2" id="KW-0472">Membrane</keyword>
<evidence type="ECO:0000313" key="6">
    <source>
        <dbReference type="Proteomes" id="UP000245962"/>
    </source>
</evidence>
<dbReference type="PANTHER" id="PTHR10098">
    <property type="entry name" value="RAPSYN-RELATED"/>
    <property type="match status" value="1"/>
</dbReference>
<dbReference type="OrthoDB" id="9771112at2"/>
<keyword evidence="2" id="KW-1133">Transmembrane helix</keyword>
<dbReference type="InterPro" id="IPR024983">
    <property type="entry name" value="CHAT_dom"/>
</dbReference>
<dbReference type="SUPFAM" id="SSF48452">
    <property type="entry name" value="TPR-like"/>
    <property type="match status" value="2"/>
</dbReference>
<accession>A0A2U0HZG0</accession>
<proteinExistence type="predicted"/>
<feature type="repeat" description="TPR" evidence="1">
    <location>
        <begin position="69"/>
        <end position="102"/>
    </location>
</feature>
<dbReference type="EMBL" id="QEHR01000006">
    <property type="protein sequence ID" value="PVW14209.1"/>
    <property type="molecule type" value="Genomic_DNA"/>
</dbReference>
<organism evidence="5 6">
    <name type="scientific">Marixanthomonas spongiae</name>
    <dbReference type="NCBI Taxonomy" id="2174845"/>
    <lineage>
        <taxon>Bacteria</taxon>
        <taxon>Pseudomonadati</taxon>
        <taxon>Bacteroidota</taxon>
        <taxon>Flavobacteriia</taxon>
        <taxon>Flavobacteriales</taxon>
        <taxon>Flavobacteriaceae</taxon>
        <taxon>Marixanthomonas</taxon>
    </lineage>
</organism>
<keyword evidence="6" id="KW-1185">Reference proteome</keyword>
<dbReference type="InterPro" id="IPR019734">
    <property type="entry name" value="TPR_rpt"/>
</dbReference>
<keyword evidence="2" id="KW-0812">Transmembrane</keyword>
<sequence length="864" mass="98538">MEILNRNIVCFALLFFALLPCFSQKAETDTIYKKLDVFLEEPSVKNTLTLKDYLENLSKSSQEVQLAKTVAYCNLGYVASKKGAFQQAIDYYETAKQLYFSETLAGYDIIEYCLKPLGNLYTKAGALSEAENTITHYLLLAQEHDQTEQEISAILNLSVLYHNRGEYNKAVQLLRQGLKKTPQNQDLQLNLATNYVGLGYLEEAKKMVSSLLNASRTNSKAFQILAQVYRLERQYDKAISAIKKAIEIASKKRDTDSREQAKLYLGLAETYFENKETERSLSTLQKVYLNTLPTYKRTQEVPLTEQLIAETILMDALDLHAMALVRTHNLKKSIALFEKAFTVHDYLFAQLYVQDSKLIAQQLVKQRTEHMMDVLYSLYKTTQDSQWFEKAIQLDNRVKGRVVFEAIALKKILGKKAGQQATEFQQLREQLAVTNNQIKALAHHPNPDYKKLGTLQKTYSKLLTRQRTVYDSIQQTMPGLQNVRSVHLKEIKQKASQTEKTILSYFLGKNKTFQFIISAEKKVFKRLTASEKEQEALLHSIRSYNRFFNDPATINNNISAFTAASYGLFKKLELPPSKTLLIIPDGLLSFVPFQTLLTQQTQSQQYSEMPFLVFDRSVSYTVSFQHYMNNNGTFTDKQSVLGVFPVFKNTEQELHYSIMEAEAIDELFPSQLLMGNKATAQHFLQNANHHSILHISTHAVGGTFTTEPKIKFIDRSFSLETLYGGQFSQQLVVLSACETGVGKVSKGEGSINLARGFRYAGAPNVLFSLWQVNDKSTAQLMEYYYKNLKKTRSRDVSLHKASLDYLNNDAVANPQKSPYYWGAFVYYGATDVAQEPLKTYWYVLGIAGVLIIVTLAWFLNRRRA</sequence>
<dbReference type="Proteomes" id="UP000245962">
    <property type="component" value="Unassembled WGS sequence"/>
</dbReference>
<reference evidence="5 6" key="1">
    <citation type="submission" date="2018-04" db="EMBL/GenBank/DDBJ databases">
        <title>Marixanthomonas spongiae HN-E44 sp. nov., isolated from a marine sponge.</title>
        <authorList>
            <person name="Luo L."/>
            <person name="Zhuang L."/>
        </authorList>
    </citation>
    <scope>NUCLEOTIDE SEQUENCE [LARGE SCALE GENOMIC DNA]</scope>
    <source>
        <strain evidence="5 6">HN-E44</strain>
    </source>
</reference>
<dbReference type="Pfam" id="PF13181">
    <property type="entry name" value="TPR_8"/>
    <property type="match status" value="1"/>
</dbReference>
<keyword evidence="3" id="KW-0732">Signal</keyword>
<dbReference type="Pfam" id="PF12770">
    <property type="entry name" value="CHAT"/>
    <property type="match status" value="1"/>
</dbReference>
<dbReference type="InterPro" id="IPR011990">
    <property type="entry name" value="TPR-like_helical_dom_sf"/>
</dbReference>
<evidence type="ECO:0000256" key="1">
    <source>
        <dbReference type="PROSITE-ProRule" id="PRU00339"/>
    </source>
</evidence>
<feature type="repeat" description="TPR" evidence="1">
    <location>
        <begin position="151"/>
        <end position="184"/>
    </location>
</feature>
<evidence type="ECO:0000259" key="4">
    <source>
        <dbReference type="Pfam" id="PF12770"/>
    </source>
</evidence>
<gene>
    <name evidence="5" type="ORF">DDV96_10395</name>
</gene>
<feature type="repeat" description="TPR" evidence="1">
    <location>
        <begin position="219"/>
        <end position="252"/>
    </location>
</feature>
<dbReference type="Gene3D" id="1.25.40.10">
    <property type="entry name" value="Tetratricopeptide repeat domain"/>
    <property type="match status" value="2"/>
</dbReference>
<dbReference type="PROSITE" id="PS50005">
    <property type="entry name" value="TPR"/>
    <property type="match status" value="3"/>
</dbReference>
<protein>
    <recommendedName>
        <fullName evidence="4">CHAT domain-containing protein</fullName>
    </recommendedName>
</protein>
<name>A0A2U0HZG0_9FLAO</name>
<comment type="caution">
    <text evidence="5">The sequence shown here is derived from an EMBL/GenBank/DDBJ whole genome shotgun (WGS) entry which is preliminary data.</text>
</comment>
<dbReference type="RefSeq" id="WP_116694699.1">
    <property type="nucleotide sequence ID" value="NZ_QEHR01000006.1"/>
</dbReference>
<feature type="signal peptide" evidence="3">
    <location>
        <begin position="1"/>
        <end position="25"/>
    </location>
</feature>
<feature type="chain" id="PRO_5015507005" description="CHAT domain-containing protein" evidence="3">
    <location>
        <begin position="26"/>
        <end position="864"/>
    </location>
</feature>
<evidence type="ECO:0000313" key="5">
    <source>
        <dbReference type="EMBL" id="PVW14209.1"/>
    </source>
</evidence>
<evidence type="ECO:0000256" key="2">
    <source>
        <dbReference type="SAM" id="Phobius"/>
    </source>
</evidence>
<feature type="transmembrane region" description="Helical" evidence="2">
    <location>
        <begin position="840"/>
        <end position="859"/>
    </location>
</feature>
<feature type="domain" description="CHAT" evidence="4">
    <location>
        <begin position="575"/>
        <end position="828"/>
    </location>
</feature>
<evidence type="ECO:0000256" key="3">
    <source>
        <dbReference type="SAM" id="SignalP"/>
    </source>
</evidence>
<dbReference type="Pfam" id="PF14559">
    <property type="entry name" value="TPR_19"/>
    <property type="match status" value="1"/>
</dbReference>
<dbReference type="SMART" id="SM00028">
    <property type="entry name" value="TPR"/>
    <property type="match status" value="4"/>
</dbReference>